<keyword evidence="3" id="KW-1185">Reference proteome</keyword>
<gene>
    <name evidence="2" type="ORF">DLM46_08190</name>
</gene>
<proteinExistence type="predicted"/>
<evidence type="ECO:0000313" key="2">
    <source>
        <dbReference type="EMBL" id="RDK03490.1"/>
    </source>
</evidence>
<organism evidence="2 3">
    <name type="scientific">Paraburkholderia lacunae</name>
    <dbReference type="NCBI Taxonomy" id="2211104"/>
    <lineage>
        <taxon>Bacteria</taxon>
        <taxon>Pseudomonadati</taxon>
        <taxon>Pseudomonadota</taxon>
        <taxon>Betaproteobacteria</taxon>
        <taxon>Burkholderiales</taxon>
        <taxon>Burkholderiaceae</taxon>
        <taxon>Paraburkholderia</taxon>
    </lineage>
</organism>
<protein>
    <submittedName>
        <fullName evidence="2">Uncharacterized protein</fullName>
    </submittedName>
</protein>
<reference evidence="3" key="1">
    <citation type="submission" date="2018-05" db="EMBL/GenBank/DDBJ databases">
        <authorList>
            <person name="Feng T."/>
        </authorList>
    </citation>
    <scope>NUCLEOTIDE SEQUENCE [LARGE SCALE GENOMIC DNA]</scope>
    <source>
        <strain evidence="3">S27</strain>
    </source>
</reference>
<accession>A0A370NCZ4</accession>
<dbReference type="RefSeq" id="WP_115100252.1">
    <property type="nucleotide sequence ID" value="NZ_QHKS01000004.1"/>
</dbReference>
<name>A0A370NCZ4_9BURK</name>
<comment type="caution">
    <text evidence="2">The sequence shown here is derived from an EMBL/GenBank/DDBJ whole genome shotgun (WGS) entry which is preliminary data.</text>
</comment>
<feature type="region of interest" description="Disordered" evidence="1">
    <location>
        <begin position="135"/>
        <end position="173"/>
    </location>
</feature>
<dbReference type="OrthoDB" id="9025571at2"/>
<dbReference type="AlphaFoldDB" id="A0A370NCZ4"/>
<evidence type="ECO:0000256" key="1">
    <source>
        <dbReference type="SAM" id="MobiDB-lite"/>
    </source>
</evidence>
<feature type="compositionally biased region" description="Basic and acidic residues" evidence="1">
    <location>
        <begin position="153"/>
        <end position="172"/>
    </location>
</feature>
<evidence type="ECO:0000313" key="3">
    <source>
        <dbReference type="Proteomes" id="UP000254875"/>
    </source>
</evidence>
<sequence>MKDAFERRALLLHLGEVLEAVNWLLKCDGEKTVHELAAANASFARLALLTQVSRRMTSKEFVQRATSAFFAWPGELLEPELNRERLASTVQRNLFAGNTQGWRAYVAALSGEVPWFGVGLPSLKAGADVQVEVDSPEAAAGREQLNEEEAAGDVERNGGRTEDPRESVESSERIYPSWPWKSGV</sequence>
<dbReference type="EMBL" id="QHKS01000004">
    <property type="protein sequence ID" value="RDK03490.1"/>
    <property type="molecule type" value="Genomic_DNA"/>
</dbReference>
<dbReference type="Proteomes" id="UP000254875">
    <property type="component" value="Unassembled WGS sequence"/>
</dbReference>